<dbReference type="EMBL" id="OX459952">
    <property type="protein sequence ID" value="CAI9157686.1"/>
    <property type="molecule type" value="Genomic_DNA"/>
</dbReference>
<protein>
    <submittedName>
        <fullName evidence="1">Uncharacterized protein</fullName>
    </submittedName>
</protein>
<evidence type="ECO:0000313" key="1">
    <source>
        <dbReference type="EMBL" id="CAI9157686.1"/>
    </source>
</evidence>
<evidence type="ECO:0000313" key="2">
    <source>
        <dbReference type="Proteomes" id="UP001176941"/>
    </source>
</evidence>
<gene>
    <name evidence="1" type="ORF">MRATA1EN1_LOCUS6648</name>
</gene>
<name>A0ABN8YAZ0_RANTA</name>
<sequence length="109" mass="11700">MEEFLFFLHCSRGCGIVTAAGNSGVAEWGLDMGGWAVFSLMAELGPGQHKELAVWRCPLTSALSGCCSPAWVGFGAGPGRLLCSTSRWVLMTFLVTIFQGGHRISIINY</sequence>
<keyword evidence="2" id="KW-1185">Reference proteome</keyword>
<dbReference type="Proteomes" id="UP001176941">
    <property type="component" value="Chromosome 16"/>
</dbReference>
<organism evidence="1 2">
    <name type="scientific">Rangifer tarandus platyrhynchus</name>
    <name type="common">Svalbard reindeer</name>
    <dbReference type="NCBI Taxonomy" id="3082113"/>
    <lineage>
        <taxon>Eukaryota</taxon>
        <taxon>Metazoa</taxon>
        <taxon>Chordata</taxon>
        <taxon>Craniata</taxon>
        <taxon>Vertebrata</taxon>
        <taxon>Euteleostomi</taxon>
        <taxon>Mammalia</taxon>
        <taxon>Eutheria</taxon>
        <taxon>Laurasiatheria</taxon>
        <taxon>Artiodactyla</taxon>
        <taxon>Ruminantia</taxon>
        <taxon>Pecora</taxon>
        <taxon>Cervidae</taxon>
        <taxon>Odocoileinae</taxon>
        <taxon>Rangifer</taxon>
    </lineage>
</organism>
<proteinExistence type="predicted"/>
<accession>A0ABN8YAZ0</accession>
<reference evidence="1" key="1">
    <citation type="submission" date="2023-04" db="EMBL/GenBank/DDBJ databases">
        <authorList>
            <consortium name="ELIXIR-Norway"/>
        </authorList>
    </citation>
    <scope>NUCLEOTIDE SEQUENCE [LARGE SCALE GENOMIC DNA]</scope>
</reference>